<dbReference type="EMBL" id="JBBPFD010000007">
    <property type="protein sequence ID" value="KAK7918799.1"/>
    <property type="molecule type" value="Genomic_DNA"/>
</dbReference>
<evidence type="ECO:0000313" key="1">
    <source>
        <dbReference type="EMBL" id="KAK7918799.1"/>
    </source>
</evidence>
<accession>A0AAW0PFE3</accession>
<gene>
    <name evidence="1" type="ORF">WMY93_010083</name>
</gene>
<keyword evidence="2" id="KW-1185">Reference proteome</keyword>
<comment type="caution">
    <text evidence="1">The sequence shown here is derived from an EMBL/GenBank/DDBJ whole genome shotgun (WGS) entry which is preliminary data.</text>
</comment>
<name>A0AAW0PFE3_9GOBI</name>
<reference evidence="2" key="1">
    <citation type="submission" date="2024-04" db="EMBL/GenBank/DDBJ databases">
        <title>Salinicola lusitanus LLJ914,a marine bacterium isolated from the Okinawa Trough.</title>
        <authorList>
            <person name="Li J."/>
        </authorList>
    </citation>
    <scope>NUCLEOTIDE SEQUENCE [LARGE SCALE GENOMIC DNA]</scope>
</reference>
<dbReference type="AlphaFoldDB" id="A0AAW0PFE3"/>
<proteinExistence type="predicted"/>
<protein>
    <submittedName>
        <fullName evidence="1">Uncharacterized protein</fullName>
    </submittedName>
</protein>
<sequence length="422" mass="45015">MLPDAQRLATASPGLYSVHSTLPIYNADPASFSQQQAYQPNSAAAVNCTVDLANQIMDGSIARPYGAVASQRLPYDPNYDPTSAIVAATATGLTSGLPAHHPSAADPKRMVDPAFLAFLRSEARVRFFGDARDDGRSRYPIRGSNLAQARVLSRIVLSCKTGGVASGLRGRSNSFSHANYMQPQGLSMDPGLMQQPPQPPPAIQASVSPRMGEFLGRRPSSAPSQHLLETTYPGARPLAAGAYPVSPDYNQARSFSMYNAHTGLAMSALGAQANQVAPVTPGTAPKTFSGSYSPMELMKRPTNLPPASPILAASPMHSPQLLRKGINPVQDGTLVPAASANALQMQNLNNPRMVGRRTGPPVIVSTMATTPDTKDSWFEKFRTIDLDCCIIFTPVPSLSCHSDPVLSWSCTCHFPRSLSDQD</sequence>
<organism evidence="1 2">
    <name type="scientific">Mugilogobius chulae</name>
    <name type="common">yellowstripe goby</name>
    <dbReference type="NCBI Taxonomy" id="88201"/>
    <lineage>
        <taxon>Eukaryota</taxon>
        <taxon>Metazoa</taxon>
        <taxon>Chordata</taxon>
        <taxon>Craniata</taxon>
        <taxon>Vertebrata</taxon>
        <taxon>Euteleostomi</taxon>
        <taxon>Actinopterygii</taxon>
        <taxon>Neopterygii</taxon>
        <taxon>Teleostei</taxon>
        <taxon>Neoteleostei</taxon>
        <taxon>Acanthomorphata</taxon>
        <taxon>Gobiaria</taxon>
        <taxon>Gobiiformes</taxon>
        <taxon>Gobioidei</taxon>
        <taxon>Gobiidae</taxon>
        <taxon>Gobionellinae</taxon>
        <taxon>Mugilogobius</taxon>
    </lineage>
</organism>
<dbReference type="Proteomes" id="UP001460270">
    <property type="component" value="Unassembled WGS sequence"/>
</dbReference>
<evidence type="ECO:0000313" key="2">
    <source>
        <dbReference type="Proteomes" id="UP001460270"/>
    </source>
</evidence>